<accession>A0A917Z9U5</accession>
<keyword evidence="2" id="KW-0413">Isomerase</keyword>
<reference evidence="2" key="2">
    <citation type="submission" date="2020-09" db="EMBL/GenBank/DDBJ databases">
        <authorList>
            <person name="Sun Q."/>
            <person name="Zhou Y."/>
        </authorList>
    </citation>
    <scope>NUCLEOTIDE SEQUENCE</scope>
    <source>
        <strain evidence="2">CGMCC 4.7368</strain>
    </source>
</reference>
<reference evidence="2" key="1">
    <citation type="journal article" date="2014" name="Int. J. Syst. Evol. Microbiol.">
        <title>Complete genome sequence of Corynebacterium casei LMG S-19264T (=DSM 44701T), isolated from a smear-ripened cheese.</title>
        <authorList>
            <consortium name="US DOE Joint Genome Institute (JGI-PGF)"/>
            <person name="Walter F."/>
            <person name="Albersmeier A."/>
            <person name="Kalinowski J."/>
            <person name="Ruckert C."/>
        </authorList>
    </citation>
    <scope>NUCLEOTIDE SEQUENCE</scope>
    <source>
        <strain evidence="2">CGMCC 4.7368</strain>
    </source>
</reference>
<protein>
    <submittedName>
        <fullName evidence="2">Ketosteroid isomerase</fullName>
    </submittedName>
</protein>
<organism evidence="2 3">
    <name type="scientific">Nonomuraea cavernae</name>
    <dbReference type="NCBI Taxonomy" id="2045107"/>
    <lineage>
        <taxon>Bacteria</taxon>
        <taxon>Bacillati</taxon>
        <taxon>Actinomycetota</taxon>
        <taxon>Actinomycetes</taxon>
        <taxon>Streptosporangiales</taxon>
        <taxon>Streptosporangiaceae</taxon>
        <taxon>Nonomuraea</taxon>
    </lineage>
</organism>
<keyword evidence="3" id="KW-1185">Reference proteome</keyword>
<dbReference type="AlphaFoldDB" id="A0A917Z9U5"/>
<dbReference type="Pfam" id="PF12680">
    <property type="entry name" value="SnoaL_2"/>
    <property type="match status" value="1"/>
</dbReference>
<dbReference type="InterPro" id="IPR037401">
    <property type="entry name" value="SnoaL-like"/>
</dbReference>
<dbReference type="EMBL" id="BMNH01000027">
    <property type="protein sequence ID" value="GGO79158.1"/>
    <property type="molecule type" value="Genomic_DNA"/>
</dbReference>
<gene>
    <name evidence="2" type="ORF">GCM10012289_62820</name>
</gene>
<evidence type="ECO:0000259" key="1">
    <source>
        <dbReference type="Pfam" id="PF12680"/>
    </source>
</evidence>
<sequence>MVTDSTAITWDAPDDDHAARRTAQASMAAVVAGRRSDWLGLFGPDALLEDPVGPSMLDPEGKGHRGHQEIAAFWDANISSVRAFRFQVSDSFANGPSCANVAAITMTMDGGTTMTVDCVIVYTVDEAGLITSLRAHWEPDRALATLTGPERR</sequence>
<proteinExistence type="predicted"/>
<evidence type="ECO:0000313" key="3">
    <source>
        <dbReference type="Proteomes" id="UP000646523"/>
    </source>
</evidence>
<feature type="domain" description="SnoaL-like" evidence="1">
    <location>
        <begin position="24"/>
        <end position="132"/>
    </location>
</feature>
<evidence type="ECO:0000313" key="2">
    <source>
        <dbReference type="EMBL" id="GGO79158.1"/>
    </source>
</evidence>
<comment type="caution">
    <text evidence="2">The sequence shown here is derived from an EMBL/GenBank/DDBJ whole genome shotgun (WGS) entry which is preliminary data.</text>
</comment>
<dbReference type="Gene3D" id="3.10.450.50">
    <property type="match status" value="1"/>
</dbReference>
<dbReference type="SUPFAM" id="SSF54427">
    <property type="entry name" value="NTF2-like"/>
    <property type="match status" value="1"/>
</dbReference>
<dbReference type="Proteomes" id="UP000646523">
    <property type="component" value="Unassembled WGS sequence"/>
</dbReference>
<dbReference type="InterPro" id="IPR032710">
    <property type="entry name" value="NTF2-like_dom_sf"/>
</dbReference>
<dbReference type="GO" id="GO:0016853">
    <property type="term" value="F:isomerase activity"/>
    <property type="evidence" value="ECO:0007669"/>
    <property type="project" value="UniProtKB-KW"/>
</dbReference>
<name>A0A917Z9U5_9ACTN</name>